<reference evidence="1 2" key="1">
    <citation type="submission" date="2016-04" db="EMBL/GenBank/DDBJ databases">
        <title>ATOL: Assembling a taxonomically balanced genome-scale reconstruction of the evolutionary history of the Enterobacteriaceae.</title>
        <authorList>
            <person name="Plunkett G.III."/>
            <person name="Neeno-Eckwall E.C."/>
            <person name="Glasner J.D."/>
            <person name="Perna N.T."/>
        </authorList>
    </citation>
    <scope>NUCLEOTIDE SEQUENCE [LARGE SCALE GENOMIC DNA]</scope>
    <source>
        <strain evidence="1 2">ATCC 51602</strain>
    </source>
</reference>
<organism evidence="1 2">
    <name type="scientific">Buttiauxella ferragutiae ATCC 51602</name>
    <dbReference type="NCBI Taxonomy" id="1354252"/>
    <lineage>
        <taxon>Bacteria</taxon>
        <taxon>Pseudomonadati</taxon>
        <taxon>Pseudomonadota</taxon>
        <taxon>Gammaproteobacteria</taxon>
        <taxon>Enterobacterales</taxon>
        <taxon>Enterobacteriaceae</taxon>
        <taxon>Buttiauxella</taxon>
    </lineage>
</organism>
<protein>
    <recommendedName>
        <fullName evidence="3">Flagellar protein FliT</fullName>
    </recommendedName>
</protein>
<evidence type="ECO:0000313" key="1">
    <source>
        <dbReference type="EMBL" id="OAT28117.1"/>
    </source>
</evidence>
<dbReference type="EMBL" id="LXEQ01000033">
    <property type="protein sequence ID" value="OAT28117.1"/>
    <property type="molecule type" value="Genomic_DNA"/>
</dbReference>
<proteinExistence type="predicted"/>
<sequence>MIDLIKRHGEQLLTAMEDAASKRQWKTLIRLDGQLAELLRRLNEQPKLKEQLPMALWQARHRQIINQLEARKAWLGERLRGDSELREGKRAYREVQLYGGEKQ</sequence>
<comment type="caution">
    <text evidence="1">The sequence shown here is derived from an EMBL/GenBank/DDBJ whole genome shotgun (WGS) entry which is preliminary data.</text>
</comment>
<evidence type="ECO:0000313" key="2">
    <source>
        <dbReference type="Proteomes" id="UP000078407"/>
    </source>
</evidence>
<dbReference type="RefSeq" id="WP_064544188.1">
    <property type="nucleotide sequence ID" value="NZ_LXEQ01000033.1"/>
</dbReference>
<dbReference type="Proteomes" id="UP000078407">
    <property type="component" value="Unassembled WGS sequence"/>
</dbReference>
<evidence type="ECO:0008006" key="3">
    <source>
        <dbReference type="Google" id="ProtNLM"/>
    </source>
</evidence>
<keyword evidence="2" id="KW-1185">Reference proteome</keyword>
<gene>
    <name evidence="1" type="ORF">M976_01956</name>
</gene>
<name>A0ABX2W972_9ENTR</name>
<accession>A0ABX2W972</accession>